<dbReference type="PANTHER" id="PTHR13847:SF289">
    <property type="entry name" value="GLYCINE OXIDASE"/>
    <property type="match status" value="1"/>
</dbReference>
<dbReference type="OrthoDB" id="9806257at2"/>
<dbReference type="GO" id="GO:0005737">
    <property type="term" value="C:cytoplasm"/>
    <property type="evidence" value="ECO:0007669"/>
    <property type="project" value="TreeGrafter"/>
</dbReference>
<evidence type="ECO:0000313" key="3">
    <source>
        <dbReference type="EMBL" id="KGN40261.1"/>
    </source>
</evidence>
<dbReference type="eggNOG" id="COG0665">
    <property type="taxonomic scope" value="Bacteria"/>
</dbReference>
<evidence type="ECO:0000256" key="1">
    <source>
        <dbReference type="ARBA" id="ARBA00023002"/>
    </source>
</evidence>
<proteinExistence type="predicted"/>
<protein>
    <submittedName>
        <fullName evidence="3">Amino acid dehydrogenase</fullName>
    </submittedName>
</protein>
<gene>
    <name evidence="3" type="ORF">N801_15175</name>
</gene>
<dbReference type="PANTHER" id="PTHR13847">
    <property type="entry name" value="SARCOSINE DEHYDROGENASE-RELATED"/>
    <property type="match status" value="1"/>
</dbReference>
<comment type="caution">
    <text evidence="3">The sequence shown here is derived from an EMBL/GenBank/DDBJ whole genome shotgun (WGS) entry which is preliminary data.</text>
</comment>
<organism evidence="3 4">
    <name type="scientific">Knoellia aerolata DSM 18566</name>
    <dbReference type="NCBI Taxonomy" id="1385519"/>
    <lineage>
        <taxon>Bacteria</taxon>
        <taxon>Bacillati</taxon>
        <taxon>Actinomycetota</taxon>
        <taxon>Actinomycetes</taxon>
        <taxon>Micrococcales</taxon>
        <taxon>Intrasporangiaceae</taxon>
        <taxon>Knoellia</taxon>
    </lineage>
</organism>
<evidence type="ECO:0000259" key="2">
    <source>
        <dbReference type="Pfam" id="PF01266"/>
    </source>
</evidence>
<dbReference type="RefSeq" id="WP_035939276.1">
    <property type="nucleotide sequence ID" value="NZ_AVPL01000047.1"/>
</dbReference>
<dbReference type="Gene3D" id="3.30.9.10">
    <property type="entry name" value="D-Amino Acid Oxidase, subunit A, domain 2"/>
    <property type="match status" value="1"/>
</dbReference>
<dbReference type="InterPro" id="IPR036188">
    <property type="entry name" value="FAD/NAD-bd_sf"/>
</dbReference>
<evidence type="ECO:0000313" key="4">
    <source>
        <dbReference type="Proteomes" id="UP000030013"/>
    </source>
</evidence>
<keyword evidence="4" id="KW-1185">Reference proteome</keyword>
<dbReference type="SUPFAM" id="SSF51905">
    <property type="entry name" value="FAD/NAD(P)-binding domain"/>
    <property type="match status" value="1"/>
</dbReference>
<accession>A0A0A0JXF3</accession>
<dbReference type="STRING" id="1385519.N801_15175"/>
<dbReference type="Gene3D" id="3.50.50.60">
    <property type="entry name" value="FAD/NAD(P)-binding domain"/>
    <property type="match status" value="2"/>
</dbReference>
<dbReference type="Proteomes" id="UP000030013">
    <property type="component" value="Unassembled WGS sequence"/>
</dbReference>
<sequence>MHTIVIGGGIIGLTTAYHLAREGRAVTVVDARAMGQGASDVNAGWVVPAVAGPVPAPGMVLSSLRWMVRPDSPLCIRPSVRPDFLRFMLGMWRHSNARDHRRGFEAHLRLAHGSMDLLDEYRADGLAFEMHGDGLLMVFLDGARLAHHTADLDLPRSHGLEPRVLVGDAVREHEPMLSDRVRGGIHFPHERYLDPGALVAALRARLGSLGVELVEDAPVDDVTVIGDRVTAISSRGRRFDADTYVLAAGAWTGQLSARFGEPLPVRSGKGYCVDTSPLPLRGAVNLSEAKVAVTPLDGRLRLAGTMELGGLDETIDEARVAAIRRAPEAYFRDWEPFPGATVARAGMRPMTPDGLPVIGRLGRLTNAYVSTGHGMLGVTLAPGTAAALTELIVHGRTAPALEPFASARFSGR</sequence>
<reference evidence="3 4" key="1">
    <citation type="submission" date="2013-08" db="EMBL/GenBank/DDBJ databases">
        <title>The genome sequence of Knoellia aerolata.</title>
        <authorList>
            <person name="Zhu W."/>
            <person name="Wang G."/>
        </authorList>
    </citation>
    <scope>NUCLEOTIDE SEQUENCE [LARGE SCALE GENOMIC DNA]</scope>
    <source>
        <strain evidence="3 4">DSM 18566</strain>
    </source>
</reference>
<dbReference type="EMBL" id="AVPL01000047">
    <property type="protein sequence ID" value="KGN40261.1"/>
    <property type="molecule type" value="Genomic_DNA"/>
</dbReference>
<feature type="domain" description="FAD dependent oxidoreductase" evidence="2">
    <location>
        <begin position="3"/>
        <end position="391"/>
    </location>
</feature>
<dbReference type="AlphaFoldDB" id="A0A0A0JXF3"/>
<name>A0A0A0JXF3_9MICO</name>
<dbReference type="InterPro" id="IPR006076">
    <property type="entry name" value="FAD-dep_OxRdtase"/>
</dbReference>
<dbReference type="SUPFAM" id="SSF54373">
    <property type="entry name" value="FAD-linked reductases, C-terminal domain"/>
    <property type="match status" value="1"/>
</dbReference>
<dbReference type="GO" id="GO:0016491">
    <property type="term" value="F:oxidoreductase activity"/>
    <property type="evidence" value="ECO:0007669"/>
    <property type="project" value="UniProtKB-KW"/>
</dbReference>
<dbReference type="Pfam" id="PF01266">
    <property type="entry name" value="DAO"/>
    <property type="match status" value="1"/>
</dbReference>
<keyword evidence="1" id="KW-0560">Oxidoreductase</keyword>